<dbReference type="GO" id="GO:0003677">
    <property type="term" value="F:DNA binding"/>
    <property type="evidence" value="ECO:0007669"/>
    <property type="project" value="UniProtKB-KW"/>
</dbReference>
<dbReference type="SUPFAM" id="SSF57701">
    <property type="entry name" value="Zn2/Cys6 DNA-binding domain"/>
    <property type="match status" value="1"/>
</dbReference>
<protein>
    <recommendedName>
        <fullName evidence="5">Zn(2)-C6 fungal-type domain-containing protein</fullName>
    </recommendedName>
</protein>
<dbReference type="InterPro" id="IPR053175">
    <property type="entry name" value="DHMBA_Reg_Transcription_Factor"/>
</dbReference>
<dbReference type="GO" id="GO:0000981">
    <property type="term" value="F:DNA-binding transcription factor activity, RNA polymerase II-specific"/>
    <property type="evidence" value="ECO:0007669"/>
    <property type="project" value="InterPro"/>
</dbReference>
<accession>A0AAD4KQN7</accession>
<dbReference type="SMART" id="SM00066">
    <property type="entry name" value="GAL4"/>
    <property type="match status" value="1"/>
</dbReference>
<evidence type="ECO:0000256" key="2">
    <source>
        <dbReference type="ARBA" id="ARBA00023125"/>
    </source>
</evidence>
<dbReference type="AlphaFoldDB" id="A0AAD4KQN7"/>
<evidence type="ECO:0000256" key="1">
    <source>
        <dbReference type="ARBA" id="ARBA00023015"/>
    </source>
</evidence>
<evidence type="ECO:0000313" key="7">
    <source>
        <dbReference type="Proteomes" id="UP001201262"/>
    </source>
</evidence>
<evidence type="ECO:0000313" key="6">
    <source>
        <dbReference type="EMBL" id="KAH8698359.1"/>
    </source>
</evidence>
<proteinExistence type="predicted"/>
<dbReference type="RefSeq" id="XP_046072823.1">
    <property type="nucleotide sequence ID" value="XM_046218996.1"/>
</dbReference>
<dbReference type="EMBL" id="JAJTJA010000005">
    <property type="protein sequence ID" value="KAH8698359.1"/>
    <property type="molecule type" value="Genomic_DNA"/>
</dbReference>
<keyword evidence="1" id="KW-0805">Transcription regulation</keyword>
<dbReference type="InterPro" id="IPR036864">
    <property type="entry name" value="Zn2-C6_fun-type_DNA-bd_sf"/>
</dbReference>
<keyword evidence="4" id="KW-0539">Nucleus</keyword>
<keyword evidence="2" id="KW-0238">DNA-binding</keyword>
<evidence type="ECO:0000256" key="3">
    <source>
        <dbReference type="ARBA" id="ARBA00023163"/>
    </source>
</evidence>
<dbReference type="GeneID" id="70249283"/>
<evidence type="ECO:0000256" key="4">
    <source>
        <dbReference type="ARBA" id="ARBA00023242"/>
    </source>
</evidence>
<dbReference type="PROSITE" id="PS50048">
    <property type="entry name" value="ZN2_CY6_FUNGAL_2"/>
    <property type="match status" value="1"/>
</dbReference>
<dbReference type="Proteomes" id="UP001201262">
    <property type="component" value="Unassembled WGS sequence"/>
</dbReference>
<dbReference type="Pfam" id="PF11951">
    <property type="entry name" value="Fungal_trans_2"/>
    <property type="match status" value="1"/>
</dbReference>
<keyword evidence="3" id="KW-0804">Transcription</keyword>
<dbReference type="InterPro" id="IPR021858">
    <property type="entry name" value="Fun_TF"/>
</dbReference>
<name>A0AAD4KQN7_9EURO</name>
<gene>
    <name evidence="6" type="ORF">BGW36DRAFT_406351</name>
</gene>
<sequence>MVYRGKLSPNCEPCRARGTKCDLARTGCSQCSRRGIVCHGYREVSGLRVVNETDRFSRKAIRAGHQYGGDFGRQVQRQRKIVQSLPVSILQPTLEDVANSFFFTSFVPGSHFGYLPIVSHATALANPLTACIRAVAVASFASEQQNPSMMKAALKHYSIALRETQPTMTSSSSIAAQDSTIICVLLLGLFEALCHKGQANPHNYTTHNAGALALLELRGPELVQTQIGYQLFLQVSSNIRVSCIVHQKRTPPRLLSLHRRMAPFIDPADPKVRFFTILDDFAELQAVVLENGISGSLEVAFSASRLDSRCENMMSTIYDSSLYTTHISDHEVAFGYGREWHQYPDAHIAQWWNSVRQTRIYLNQIILNQLDSAIYEDAEIESDCLDMQLAAIATTQQQAADICASVPQFAQAIHENRLQSNVAALTLVSRLFFPLCTVGISSVVPDSMKRYAARSLWFLGTAAKFPQAVEAAKMIEDKSLDTSWVHIFHV</sequence>
<reference evidence="6" key="1">
    <citation type="submission" date="2021-12" db="EMBL/GenBank/DDBJ databases">
        <title>Convergent genome expansion in fungi linked to evolution of root-endophyte symbiosis.</title>
        <authorList>
            <consortium name="DOE Joint Genome Institute"/>
            <person name="Ke Y.-H."/>
            <person name="Bonito G."/>
            <person name="Liao H.-L."/>
            <person name="Looney B."/>
            <person name="Rojas-Flechas A."/>
            <person name="Nash J."/>
            <person name="Hameed K."/>
            <person name="Schadt C."/>
            <person name="Martin F."/>
            <person name="Crous P.W."/>
            <person name="Miettinen O."/>
            <person name="Magnuson J.K."/>
            <person name="Labbe J."/>
            <person name="Jacobson D."/>
            <person name="Doktycz M.J."/>
            <person name="Veneault-Fourrey C."/>
            <person name="Kuo A."/>
            <person name="Mondo S."/>
            <person name="Calhoun S."/>
            <person name="Riley R."/>
            <person name="Ohm R."/>
            <person name="LaButti K."/>
            <person name="Andreopoulos B."/>
            <person name="Pangilinan J."/>
            <person name="Nolan M."/>
            <person name="Tritt A."/>
            <person name="Clum A."/>
            <person name="Lipzen A."/>
            <person name="Daum C."/>
            <person name="Barry K."/>
            <person name="Grigoriev I.V."/>
            <person name="Vilgalys R."/>
        </authorList>
    </citation>
    <scope>NUCLEOTIDE SEQUENCE</scope>
    <source>
        <strain evidence="6">PMI_201</strain>
    </source>
</reference>
<organism evidence="6 7">
    <name type="scientific">Talaromyces proteolyticus</name>
    <dbReference type="NCBI Taxonomy" id="1131652"/>
    <lineage>
        <taxon>Eukaryota</taxon>
        <taxon>Fungi</taxon>
        <taxon>Dikarya</taxon>
        <taxon>Ascomycota</taxon>
        <taxon>Pezizomycotina</taxon>
        <taxon>Eurotiomycetes</taxon>
        <taxon>Eurotiomycetidae</taxon>
        <taxon>Eurotiales</taxon>
        <taxon>Trichocomaceae</taxon>
        <taxon>Talaromyces</taxon>
        <taxon>Talaromyces sect. Bacilispori</taxon>
    </lineage>
</organism>
<dbReference type="InterPro" id="IPR001138">
    <property type="entry name" value="Zn2Cys6_DnaBD"/>
</dbReference>
<dbReference type="GO" id="GO:0008270">
    <property type="term" value="F:zinc ion binding"/>
    <property type="evidence" value="ECO:0007669"/>
    <property type="project" value="InterPro"/>
</dbReference>
<evidence type="ECO:0000259" key="5">
    <source>
        <dbReference type="PROSITE" id="PS50048"/>
    </source>
</evidence>
<dbReference type="CDD" id="cd00067">
    <property type="entry name" value="GAL4"/>
    <property type="match status" value="1"/>
</dbReference>
<keyword evidence="7" id="KW-1185">Reference proteome</keyword>
<dbReference type="Gene3D" id="4.10.240.10">
    <property type="entry name" value="Zn(2)-C6 fungal-type DNA-binding domain"/>
    <property type="match status" value="1"/>
</dbReference>
<feature type="domain" description="Zn(2)-C6 fungal-type" evidence="5">
    <location>
        <begin position="10"/>
        <end position="38"/>
    </location>
</feature>
<comment type="caution">
    <text evidence="6">The sequence shown here is derived from an EMBL/GenBank/DDBJ whole genome shotgun (WGS) entry which is preliminary data.</text>
</comment>
<dbReference type="PANTHER" id="PTHR38791">
    <property type="entry name" value="ZN(II)2CYS6 TRANSCRIPTION FACTOR (EUROFUNG)-RELATED-RELATED"/>
    <property type="match status" value="1"/>
</dbReference>